<reference evidence="14" key="1">
    <citation type="submission" date="2025-08" db="UniProtKB">
        <authorList>
            <consortium name="Ensembl"/>
        </authorList>
    </citation>
    <scope>IDENTIFICATION</scope>
</reference>
<keyword evidence="15" id="KW-1185">Reference proteome</keyword>
<evidence type="ECO:0000256" key="10">
    <source>
        <dbReference type="ARBA" id="ARBA00049252"/>
    </source>
</evidence>
<organism evidence="14 15">
    <name type="scientific">Anser brachyrhynchus</name>
    <name type="common">Pink-footed goose</name>
    <dbReference type="NCBI Taxonomy" id="132585"/>
    <lineage>
        <taxon>Eukaryota</taxon>
        <taxon>Metazoa</taxon>
        <taxon>Chordata</taxon>
        <taxon>Craniata</taxon>
        <taxon>Vertebrata</taxon>
        <taxon>Euteleostomi</taxon>
        <taxon>Archelosauria</taxon>
        <taxon>Archosauria</taxon>
        <taxon>Dinosauria</taxon>
        <taxon>Saurischia</taxon>
        <taxon>Theropoda</taxon>
        <taxon>Coelurosauria</taxon>
        <taxon>Aves</taxon>
        <taxon>Neognathae</taxon>
        <taxon>Galloanserae</taxon>
        <taxon>Anseriformes</taxon>
        <taxon>Anatidae</taxon>
        <taxon>Anserinae</taxon>
        <taxon>Anser</taxon>
    </lineage>
</organism>
<keyword evidence="4" id="KW-0479">Metal-binding</keyword>
<dbReference type="EC" id="3.5.4.5" evidence="3"/>
<evidence type="ECO:0000256" key="8">
    <source>
        <dbReference type="ARBA" id="ARBA00040574"/>
    </source>
</evidence>
<dbReference type="GO" id="GO:0005737">
    <property type="term" value="C:cytoplasm"/>
    <property type="evidence" value="ECO:0007669"/>
    <property type="project" value="Ensembl"/>
</dbReference>
<sequence length="571" mass="63882">MRIPRRIPKRIPNPFRTLQTRYGPTPPPSPHPSPQPPSRPWLPISRGARPSAAVAMAALREGPWRPAGGGRSGAGRAAPAPMHGAEEAAAGGPRVSAASTQTDSMAGQIPRLSKVNLFTLFSLWMELFPSAEQQKKSQVKKSGLVVVKNMTIIGLHCSSTDLHAGQIALIKHGSRLKNCDLYFSRKPCSTCLKMIVNAGVNRISYWPADPEISLQNEASNPMTTDDAKLDAKAVERLKSNSRARVCVLLQPLVCYMVQFIEETSTKFDFIQKIAKSQPDFNTDFYTTCRQEKIKEYESLFLISNEETHKQILMTIGLENLCENPYFSNLRQNMKDLVLVLATVAASVPVFGCFGFYSSESQQTNETYHQGLPQEIARHCMVQARLLAYRTEDHKTGVGAIIWAEEKSRSCDGTGAMYFVGCGYNAFPAGSEYADFPHMDDKQKDREIRKFRYIIHAEQNALTFRCREIKPDERSMIFVTKCPCDECVPLIKGAGIKQIYAGDVDAGKKKADISYMKFGELEGVSKFTWQLNPFHTNALEFHDPMTRENGVQKTKSVDDQQHQNKKLCLGHY</sequence>
<feature type="domain" description="CMP/dCMP-type deaminase" evidence="13">
    <location>
        <begin position="374"/>
        <end position="514"/>
    </location>
</feature>
<dbReference type="PROSITE" id="PS51747">
    <property type="entry name" value="CYT_DCMP_DEAMINASES_2"/>
    <property type="match status" value="2"/>
</dbReference>
<dbReference type="GO" id="GO:0009165">
    <property type="term" value="P:nucleotide biosynthetic process"/>
    <property type="evidence" value="ECO:0007669"/>
    <property type="project" value="UniProtKB-KW"/>
</dbReference>
<dbReference type="GO" id="GO:0070383">
    <property type="term" value="P:DNA cytosine deamination"/>
    <property type="evidence" value="ECO:0007669"/>
    <property type="project" value="Ensembl"/>
</dbReference>
<dbReference type="GO" id="GO:0042803">
    <property type="term" value="F:protein homodimerization activity"/>
    <property type="evidence" value="ECO:0007669"/>
    <property type="project" value="Ensembl"/>
</dbReference>
<accession>A0A8B9BLU2</accession>
<dbReference type="GO" id="GO:0004126">
    <property type="term" value="F:cytidine deaminase activity"/>
    <property type="evidence" value="ECO:0007669"/>
    <property type="project" value="UniProtKB-EC"/>
</dbReference>
<comment type="catalytic activity">
    <reaction evidence="10">
        <text>2'-deoxycytidine + H2O + H(+) = 2'-deoxyuridine + NH4(+)</text>
        <dbReference type="Rhea" id="RHEA:13433"/>
        <dbReference type="ChEBI" id="CHEBI:15377"/>
        <dbReference type="ChEBI" id="CHEBI:15378"/>
        <dbReference type="ChEBI" id="CHEBI:15698"/>
        <dbReference type="ChEBI" id="CHEBI:16450"/>
        <dbReference type="ChEBI" id="CHEBI:28938"/>
        <dbReference type="EC" id="3.5.4.5"/>
    </reaction>
</comment>
<dbReference type="FunFam" id="3.40.140.10:FF:000028">
    <property type="entry name" value="Cytidine and dCMP deaminase domain containing 1"/>
    <property type="match status" value="1"/>
</dbReference>
<protein>
    <recommendedName>
        <fullName evidence="8">Cytidine and dCMP deaminase domain-containing protein 1</fullName>
        <ecNumber evidence="3">3.5.4.5</ecNumber>
    </recommendedName>
    <alternativeName>
        <fullName evidence="9">Cytidine deaminase</fullName>
    </alternativeName>
</protein>
<dbReference type="Gene3D" id="3.40.140.10">
    <property type="entry name" value="Cytidine Deaminase, domain 2"/>
    <property type="match status" value="2"/>
</dbReference>
<reference evidence="14" key="2">
    <citation type="submission" date="2025-09" db="UniProtKB">
        <authorList>
            <consortium name="Ensembl"/>
        </authorList>
    </citation>
    <scope>IDENTIFICATION</scope>
</reference>
<dbReference type="PANTHER" id="PTHR11086:SF14">
    <property type="entry name" value="CYTIDINE AND DCMP DEAMINASE DOMAIN-CONTAINING PROTEIN 1"/>
    <property type="match status" value="1"/>
</dbReference>
<dbReference type="GO" id="GO:0004132">
    <property type="term" value="F:dCMP deaminase activity"/>
    <property type="evidence" value="ECO:0007669"/>
    <property type="project" value="UniProtKB-EC"/>
</dbReference>
<evidence type="ECO:0000259" key="13">
    <source>
        <dbReference type="PROSITE" id="PS51747"/>
    </source>
</evidence>
<dbReference type="Proteomes" id="UP000694426">
    <property type="component" value="Unplaced"/>
</dbReference>
<evidence type="ECO:0000256" key="9">
    <source>
        <dbReference type="ARBA" id="ARBA00041919"/>
    </source>
</evidence>
<dbReference type="InterPro" id="IPR016193">
    <property type="entry name" value="Cytidine_deaminase-like"/>
</dbReference>
<dbReference type="InterPro" id="IPR002125">
    <property type="entry name" value="CMP_dCMP_dom"/>
</dbReference>
<dbReference type="FunFam" id="3.40.140.10:FF:000030">
    <property type="entry name" value="Cytidine and dCMP deaminase domain-containing protein 1"/>
    <property type="match status" value="1"/>
</dbReference>
<comment type="cofactor">
    <cofactor evidence="1">
        <name>Zn(2+)</name>
        <dbReference type="ChEBI" id="CHEBI:29105"/>
    </cofactor>
</comment>
<dbReference type="GO" id="GO:0061676">
    <property type="term" value="F:importin-alpha family protein binding"/>
    <property type="evidence" value="ECO:0007669"/>
    <property type="project" value="Ensembl"/>
</dbReference>
<proteinExistence type="inferred from homology"/>
<feature type="region of interest" description="Disordered" evidence="12">
    <location>
        <begin position="1"/>
        <end position="45"/>
    </location>
</feature>
<keyword evidence="6" id="KW-0378">Hydrolase</keyword>
<feature type="compositionally biased region" description="Pro residues" evidence="12">
    <location>
        <begin position="24"/>
        <end position="40"/>
    </location>
</feature>
<dbReference type="GeneTree" id="ENSGT00940000153676"/>
<comment type="similarity">
    <text evidence="2">Belongs to the cytidine and deoxycytidylate deaminase family.</text>
</comment>
<dbReference type="InterPro" id="IPR016192">
    <property type="entry name" value="APOBEC/CMP_deaminase_Zn-bd"/>
</dbReference>
<evidence type="ECO:0000313" key="15">
    <source>
        <dbReference type="Proteomes" id="UP000694426"/>
    </source>
</evidence>
<dbReference type="PANTHER" id="PTHR11086">
    <property type="entry name" value="DEOXYCYTIDYLATE DEAMINASE-RELATED"/>
    <property type="match status" value="1"/>
</dbReference>
<feature type="region of interest" description="Disordered" evidence="12">
    <location>
        <begin position="61"/>
        <end position="104"/>
    </location>
</feature>
<dbReference type="AlphaFoldDB" id="A0A8B9BLU2"/>
<dbReference type="Ensembl" id="ENSABRT00000009135.1">
    <property type="protein sequence ID" value="ENSABRP00000006334.1"/>
    <property type="gene ID" value="ENSABRG00000005856.1"/>
</dbReference>
<evidence type="ECO:0000256" key="1">
    <source>
        <dbReference type="ARBA" id="ARBA00001947"/>
    </source>
</evidence>
<dbReference type="InterPro" id="IPR035105">
    <property type="entry name" value="Deoxycytidylate_deaminase_dom"/>
</dbReference>
<name>A0A8B9BLU2_9AVES</name>
<evidence type="ECO:0000313" key="14">
    <source>
        <dbReference type="Ensembl" id="ENSABRP00000006334.1"/>
    </source>
</evidence>
<evidence type="ECO:0000256" key="4">
    <source>
        <dbReference type="ARBA" id="ARBA00022723"/>
    </source>
</evidence>
<dbReference type="InterPro" id="IPR015517">
    <property type="entry name" value="dCMP_deaminase-rel"/>
</dbReference>
<evidence type="ECO:0000256" key="3">
    <source>
        <dbReference type="ARBA" id="ARBA00012783"/>
    </source>
</evidence>
<dbReference type="CDD" id="cd01286">
    <property type="entry name" value="deoxycytidylate_deaminase"/>
    <property type="match status" value="1"/>
</dbReference>
<dbReference type="GO" id="GO:0008270">
    <property type="term" value="F:zinc ion binding"/>
    <property type="evidence" value="ECO:0007669"/>
    <property type="project" value="Ensembl"/>
</dbReference>
<evidence type="ECO:0000256" key="11">
    <source>
        <dbReference type="ARBA" id="ARBA00049558"/>
    </source>
</evidence>
<gene>
    <name evidence="14" type="primary">CDADC1</name>
</gene>
<dbReference type="GO" id="GO:0005634">
    <property type="term" value="C:nucleus"/>
    <property type="evidence" value="ECO:0007669"/>
    <property type="project" value="Ensembl"/>
</dbReference>
<evidence type="ECO:0000256" key="2">
    <source>
        <dbReference type="ARBA" id="ARBA00006576"/>
    </source>
</evidence>
<dbReference type="SUPFAM" id="SSF53927">
    <property type="entry name" value="Cytidine deaminase-like"/>
    <property type="match status" value="2"/>
</dbReference>
<evidence type="ECO:0000256" key="5">
    <source>
        <dbReference type="ARBA" id="ARBA00022737"/>
    </source>
</evidence>
<keyword evidence="5" id="KW-0677">Repeat</keyword>
<evidence type="ECO:0000256" key="7">
    <source>
        <dbReference type="ARBA" id="ARBA00022833"/>
    </source>
</evidence>
<keyword evidence="7" id="KW-0862">Zinc</keyword>
<evidence type="ECO:0000256" key="6">
    <source>
        <dbReference type="ARBA" id="ARBA00022801"/>
    </source>
</evidence>
<dbReference type="PROSITE" id="PS00903">
    <property type="entry name" value="CYT_DCMP_DEAMINASES_1"/>
    <property type="match status" value="1"/>
</dbReference>
<evidence type="ECO:0000256" key="12">
    <source>
        <dbReference type="SAM" id="MobiDB-lite"/>
    </source>
</evidence>
<comment type="catalytic activity">
    <reaction evidence="11">
        <text>cytidine + H2O + H(+) = uridine + NH4(+)</text>
        <dbReference type="Rhea" id="RHEA:16069"/>
        <dbReference type="ChEBI" id="CHEBI:15377"/>
        <dbReference type="ChEBI" id="CHEBI:15378"/>
        <dbReference type="ChEBI" id="CHEBI:16704"/>
        <dbReference type="ChEBI" id="CHEBI:17562"/>
        <dbReference type="ChEBI" id="CHEBI:28938"/>
        <dbReference type="EC" id="3.5.4.5"/>
    </reaction>
</comment>
<dbReference type="Pfam" id="PF00383">
    <property type="entry name" value="dCMP_cyt_deam_1"/>
    <property type="match status" value="2"/>
</dbReference>
<feature type="domain" description="CMP/dCMP-type deaminase" evidence="13">
    <location>
        <begin position="123"/>
        <end position="222"/>
    </location>
</feature>